<reference evidence="2" key="1">
    <citation type="journal article" date="2013" name="Genome">
        <title>Draft Genome Sequences of Porphyromonas crevioricanis JCM 15906T and Porphyromonas cansulci JCM 13913T Isolated from a Canine Oral Cavity.</title>
        <authorList>
            <person name="Sakamoto M."/>
            <person name="Tanaka N."/>
            <person name="Shiwa Y."/>
            <person name="Yoshikawa H."/>
            <person name="Ohkuma M."/>
        </authorList>
    </citation>
    <scope>NUCLEOTIDE SEQUENCE [LARGE SCALE GENOMIC DNA]</scope>
    <source>
        <strain evidence="2">JCM 15906</strain>
    </source>
</reference>
<dbReference type="EMBL" id="BAOU01000044">
    <property type="protein sequence ID" value="GAD05899.1"/>
    <property type="molecule type" value="Genomic_DNA"/>
</dbReference>
<accession>T1DTM6</accession>
<evidence type="ECO:0000313" key="1">
    <source>
        <dbReference type="EMBL" id="GAD05899.1"/>
    </source>
</evidence>
<gene>
    <name evidence="1" type="ORF">PORCRE_1609</name>
</gene>
<proteinExistence type="predicted"/>
<evidence type="ECO:0000313" key="2">
    <source>
        <dbReference type="Proteomes" id="UP000018031"/>
    </source>
</evidence>
<dbReference type="AlphaFoldDB" id="T1DTM6"/>
<comment type="caution">
    <text evidence="1">The sequence shown here is derived from an EMBL/GenBank/DDBJ whole genome shotgun (WGS) entry which is preliminary data.</text>
</comment>
<dbReference type="Proteomes" id="UP000018031">
    <property type="component" value="Unassembled WGS sequence"/>
</dbReference>
<protein>
    <submittedName>
        <fullName evidence="1">Uncharacterized protein</fullName>
    </submittedName>
</protein>
<sequence length="47" mass="5297">MSPLHGFQNGKFNCHLIDFIERGNLEDIQTEGTGSMPATMTKLECRK</sequence>
<organism evidence="1 2">
    <name type="scientific">Porphyromonas crevioricanis JCM 15906</name>
    <dbReference type="NCBI Taxonomy" id="1305617"/>
    <lineage>
        <taxon>Bacteria</taxon>
        <taxon>Pseudomonadati</taxon>
        <taxon>Bacteroidota</taxon>
        <taxon>Bacteroidia</taxon>
        <taxon>Bacteroidales</taxon>
        <taxon>Porphyromonadaceae</taxon>
        <taxon>Porphyromonas</taxon>
    </lineage>
</organism>
<name>T1DTM6_9PORP</name>
<reference evidence="1 2" key="2">
    <citation type="journal article" date="2013" name="Genome Announc.">
        <title>Draft Genome Sequences of Porphyromonas crevioricanis JCM 15906T and Porphyromonas cansulci JCM 13913T Isolated from a Canine Oral Cavity.</title>
        <authorList>
            <person name="Sakamoto M."/>
            <person name="Tanaka N."/>
            <person name="Shiwa Y."/>
            <person name="Yoshikawa H."/>
            <person name="Ohkuma M."/>
        </authorList>
    </citation>
    <scope>NUCLEOTIDE SEQUENCE [LARGE SCALE GENOMIC DNA]</scope>
    <source>
        <strain evidence="1 2">JCM 15906</strain>
    </source>
</reference>